<comment type="similarity">
    <text evidence="1">Belongs to the GMC oxidoreductase family.</text>
</comment>
<proteinExistence type="inferred from homology"/>
<evidence type="ECO:0000259" key="5">
    <source>
        <dbReference type="PROSITE" id="PS00624"/>
    </source>
</evidence>
<dbReference type="Gene3D" id="3.50.50.60">
    <property type="entry name" value="FAD/NAD(P)-binding domain"/>
    <property type="match status" value="1"/>
</dbReference>
<gene>
    <name evidence="6" type="ORF">B0A49_07711</name>
</gene>
<evidence type="ECO:0000256" key="3">
    <source>
        <dbReference type="ARBA" id="ARBA00023242"/>
    </source>
</evidence>
<evidence type="ECO:0000256" key="4">
    <source>
        <dbReference type="SAM" id="MobiDB-lite"/>
    </source>
</evidence>
<dbReference type="GO" id="GO:0050660">
    <property type="term" value="F:flavin adenine dinucleotide binding"/>
    <property type="evidence" value="ECO:0007669"/>
    <property type="project" value="InterPro"/>
</dbReference>
<dbReference type="STRING" id="331657.A0A4V5NG39"/>
<dbReference type="InterPro" id="IPR007867">
    <property type="entry name" value="GMC_OxRtase_C"/>
</dbReference>
<organism evidence="6 7">
    <name type="scientific">Cryomyces minteri</name>
    <dbReference type="NCBI Taxonomy" id="331657"/>
    <lineage>
        <taxon>Eukaryota</taxon>
        <taxon>Fungi</taxon>
        <taxon>Dikarya</taxon>
        <taxon>Ascomycota</taxon>
        <taxon>Pezizomycotina</taxon>
        <taxon>Dothideomycetes</taxon>
        <taxon>Dothideomycetes incertae sedis</taxon>
        <taxon>Cryomyces</taxon>
    </lineage>
</organism>
<dbReference type="InterPro" id="IPR000172">
    <property type="entry name" value="GMC_OxRdtase_N"/>
</dbReference>
<keyword evidence="2" id="KW-0325">Glycoprotein</keyword>
<evidence type="ECO:0000256" key="2">
    <source>
        <dbReference type="ARBA" id="ARBA00023180"/>
    </source>
</evidence>
<dbReference type="PANTHER" id="PTHR11552">
    <property type="entry name" value="GLUCOSE-METHANOL-CHOLINE GMC OXIDOREDUCTASE"/>
    <property type="match status" value="1"/>
</dbReference>
<dbReference type="Pfam" id="PF00732">
    <property type="entry name" value="GMC_oxred_N"/>
    <property type="match status" value="1"/>
</dbReference>
<dbReference type="Gene3D" id="3.30.560.10">
    <property type="entry name" value="Glucose Oxidase, domain 3"/>
    <property type="match status" value="1"/>
</dbReference>
<dbReference type="SUPFAM" id="SSF51905">
    <property type="entry name" value="FAD/NAD(P)-binding domain"/>
    <property type="match status" value="1"/>
</dbReference>
<dbReference type="GO" id="GO:0044550">
    <property type="term" value="P:secondary metabolite biosynthetic process"/>
    <property type="evidence" value="ECO:0007669"/>
    <property type="project" value="TreeGrafter"/>
</dbReference>
<dbReference type="Gene3D" id="2.130.10.10">
    <property type="entry name" value="YVTN repeat-like/Quinoprotein amine dehydrogenase"/>
    <property type="match status" value="1"/>
</dbReference>
<name>A0A4V5NG39_9PEZI</name>
<protein>
    <recommendedName>
        <fullName evidence="5">Glucose-methanol-choline oxidoreductase N-terminal domain-containing protein</fullName>
    </recommendedName>
</protein>
<dbReference type="InterPro" id="IPR011048">
    <property type="entry name" value="Haem_d1_sf"/>
</dbReference>
<dbReference type="SUPFAM" id="SSF54373">
    <property type="entry name" value="FAD-linked reductases, C-terminal domain"/>
    <property type="match status" value="1"/>
</dbReference>
<keyword evidence="7" id="KW-1185">Reference proteome</keyword>
<reference evidence="6 7" key="1">
    <citation type="submission" date="2017-03" db="EMBL/GenBank/DDBJ databases">
        <title>Genomes of endolithic fungi from Antarctica.</title>
        <authorList>
            <person name="Coleine C."/>
            <person name="Masonjones S."/>
            <person name="Stajich J.E."/>
        </authorList>
    </citation>
    <scope>NUCLEOTIDE SEQUENCE [LARGE SCALE GENOMIC DNA]</scope>
    <source>
        <strain evidence="6 7">CCFEE 5187</strain>
    </source>
</reference>
<dbReference type="GO" id="GO:0006351">
    <property type="term" value="P:DNA-templated transcription"/>
    <property type="evidence" value="ECO:0007669"/>
    <property type="project" value="InterPro"/>
</dbReference>
<dbReference type="InterPro" id="IPR015943">
    <property type="entry name" value="WD40/YVTN_repeat-like_dom_sf"/>
</dbReference>
<dbReference type="Pfam" id="PF04082">
    <property type="entry name" value="Fungal_trans"/>
    <property type="match status" value="1"/>
</dbReference>
<dbReference type="InterPro" id="IPR036188">
    <property type="entry name" value="FAD/NAD-bd_sf"/>
</dbReference>
<dbReference type="CDD" id="cd12148">
    <property type="entry name" value="fungal_TF_MHR"/>
    <property type="match status" value="1"/>
</dbReference>
<feature type="domain" description="Glucose-methanol-choline oxidoreductase N-terminal" evidence="5">
    <location>
        <begin position="1104"/>
        <end position="1118"/>
    </location>
</feature>
<dbReference type="SUPFAM" id="SSF51004">
    <property type="entry name" value="C-terminal (heme d1) domain of cytochrome cd1-nitrite reductase"/>
    <property type="match status" value="1"/>
</dbReference>
<keyword evidence="3" id="KW-0539">Nucleus</keyword>
<comment type="caution">
    <text evidence="6">The sequence shown here is derived from an EMBL/GenBank/DDBJ whole genome shotgun (WGS) entry which is preliminary data.</text>
</comment>
<dbReference type="OrthoDB" id="422427at2759"/>
<evidence type="ECO:0000313" key="6">
    <source>
        <dbReference type="EMBL" id="TKA73539.1"/>
    </source>
</evidence>
<dbReference type="InterPro" id="IPR007219">
    <property type="entry name" value="XnlR_reg_dom"/>
</dbReference>
<dbReference type="PROSITE" id="PS00624">
    <property type="entry name" value="GMC_OXRED_2"/>
    <property type="match status" value="1"/>
</dbReference>
<dbReference type="PANTHER" id="PTHR11552:SF138">
    <property type="entry name" value="DEHYDROGENASE PKFF-RELATED"/>
    <property type="match status" value="1"/>
</dbReference>
<dbReference type="GO" id="GO:0003677">
    <property type="term" value="F:DNA binding"/>
    <property type="evidence" value="ECO:0007669"/>
    <property type="project" value="InterPro"/>
</dbReference>
<accession>A0A4V5NG39</accession>
<dbReference type="Proteomes" id="UP000308768">
    <property type="component" value="Unassembled WGS sequence"/>
</dbReference>
<dbReference type="SMART" id="SM00906">
    <property type="entry name" value="Fungal_trans"/>
    <property type="match status" value="1"/>
</dbReference>
<dbReference type="GO" id="GO:0008270">
    <property type="term" value="F:zinc ion binding"/>
    <property type="evidence" value="ECO:0007669"/>
    <property type="project" value="InterPro"/>
</dbReference>
<sequence length="1401" mass="152800">MNLKNGTQTTIVEGFVLDYVNGTLSTSILDPNGLLVLPNRNELYAGDGNGVIKVIDLFTNKIVANNTTSSKERAHEFAYDPASGTVVVTNAAETPSNVTVINANTCSVVGNTKFLAPPSSSSQVQSFYLHILRLCPKHHGLRRQCECTDNRPSRRSARACYIEELENKVKELEALIGDFAGTHNHGDGEQNHTLDEIEGTGRQSQGVTAPPSGGRSPQSTDSNARLPAAGEELLETMIPVADHGLEGDTSEYRGRFAGLGLLQRMRNLCSRLAGKAMNRPADPSHDDLFRAFDTTSTLPSSIHSSDCFAMLPTKELVIRRVRIAFDQAFCLMQFLDAVTVEVHINRIYETEPEDYTKDDRKLLALLYALLALGTRFMKNSFENGQEDNMKTSSKGLSYFRTSRKLMDIAECHDLISIQTVMCIVLYLQSIARMSASYSYICMAVAASLRMGLHTPAASKGLNLAERETRRRTFLVLNTMDTYVTTALGLPKTLREIESDRPLPTPFETDSRPTDVDDLFSTVAATEAHAELISIVARAVASIHPTHRPDYGDNGFYQVKHCQIADIEIELDNWFHNLPHVPDVDQPEEGNFTRSVTIVPMPSIVLTVASRNQLLLRLAYGHVQMVLYRPFLHHVVRDVPGSVFHYRSYACGSACVKAAMQVIWVAEALDHRGYLHEAYWFTVLILSAAITSLLVFILGNKGDPTTKESAKAVANAKGILARLAEQSPTAKQCLSSLKELGEITERSNEDLAADHADGTSWSGHFGIGYEVGAQFPNTWNERPVEDPHDAPPFAQLYGRDAAPSYSENLYATQLIGSHFGVPDTPASYDYVVVGGGTAGLVMARRLAANSSFTVAVIEAGGFYELDNGNDSEIPAFASQFTQPSAGSLKNALIDWYLHTTPQPGLGGRAPLYTSGRTFGGGSARNFLNYQRSSAGAFQKWADEVGDQSYTFSSLLPFFERSVNFHPPDASTAFPNVSFPYNASYFSQTGGPLQVSFPGYFNAISSWLGKFEELGFSRLPGFSDGRLFGWSYFTYTVDPTSQTRSSSATSFLREALRQTTNLNFYKSTQVKKILFSDCKNATGVLVNTAGVEYIISATKEVIVSAGAFYSPQLLMASGIGPAPTLSAHRIHLCVDRPGVGQNMWDNIFSGPTYPVNVVTHNSLANPAVIGAAIGEYNSKRTGLLTNGGGDFLAFEKLPNESLSMSTRQALNDAYGTDWPDVEYLELDAYFGNQLLPPPADTIGKNVAALLPGLTAPFSRGNVTIASNDTSVLPVVSPNWLTDPRDREVLIAAFRRARQVWATKSIQGVITGPEAYPGANVTSDSDLLAAIRQSAQTIWHASATNKMGMVNDSMAVVDSRARVIGVNKLRVVNASAFPFLPPGQPQSMVYALAEKIAQHILDGE</sequence>
<dbReference type="Pfam" id="PF05199">
    <property type="entry name" value="GMC_oxred_C"/>
    <property type="match status" value="1"/>
</dbReference>
<dbReference type="GO" id="GO:0016614">
    <property type="term" value="F:oxidoreductase activity, acting on CH-OH group of donors"/>
    <property type="evidence" value="ECO:0007669"/>
    <property type="project" value="InterPro"/>
</dbReference>
<evidence type="ECO:0000313" key="7">
    <source>
        <dbReference type="Proteomes" id="UP000308768"/>
    </source>
</evidence>
<evidence type="ECO:0000256" key="1">
    <source>
        <dbReference type="ARBA" id="ARBA00010790"/>
    </source>
</evidence>
<dbReference type="InterPro" id="IPR012132">
    <property type="entry name" value="GMC_OxRdtase"/>
</dbReference>
<feature type="region of interest" description="Disordered" evidence="4">
    <location>
        <begin position="200"/>
        <end position="224"/>
    </location>
</feature>
<dbReference type="EMBL" id="NAJN01000425">
    <property type="protein sequence ID" value="TKA73539.1"/>
    <property type="molecule type" value="Genomic_DNA"/>
</dbReference>